<dbReference type="InterPro" id="IPR008042">
    <property type="entry name" value="Retrotrans_Pao"/>
</dbReference>
<dbReference type="Pfam" id="PF05380">
    <property type="entry name" value="Peptidase_A17"/>
    <property type="match status" value="1"/>
</dbReference>
<sequence length="428" mass="49365">MSNCPRKDTVRCTKCKKKHHISICPPAENNKQVITNSNVNHINIPKSIFTHLQTARLYVTSPKGITKLIRCILDGGSQASFVDTNLIKTLTFKAMSSATLNVQAFESTTTREQCRCVQLSLSSLWSKKTVSITTFERSNTYTTHPTAPTEVVHFARKRRLKLADPPDDSSLPIELLVGGVSAATRELAANHQKEFPIAARMIDKNMYMDYFFASVEYESWITIIYYEIENLMTPVKLPMDKWDTNTLKLKHSLRTHEKPHRTDTTILDIDWNTINYTLGNGFKTSFCISRYKPLAKRWLLRCNAGFYYPFGLNSPFTIFGKITFQDTWIFRIKWDEILPVNLSTLWYAAVQKLNDIYSLWIPRSLNISSRIPYTIHVFCDASQRAYGAILYIVTLQDDKPKVHLVCSRNKLTPIKRVTLPRLEHFWLH</sequence>
<dbReference type="Proteomes" id="UP000807504">
    <property type="component" value="Unassembled WGS sequence"/>
</dbReference>
<keyword evidence="2" id="KW-1185">Reference proteome</keyword>
<dbReference type="PANTHER" id="PTHR47331">
    <property type="entry name" value="PHD-TYPE DOMAIN-CONTAINING PROTEIN"/>
    <property type="match status" value="1"/>
</dbReference>
<reference evidence="1" key="2">
    <citation type="submission" date="2020-06" db="EMBL/GenBank/DDBJ databases">
        <authorList>
            <person name="Sheffer M."/>
        </authorList>
    </citation>
    <scope>NUCLEOTIDE SEQUENCE</scope>
</reference>
<reference evidence="1" key="1">
    <citation type="journal article" date="2020" name="bioRxiv">
        <title>Chromosome-level reference genome of the European wasp spider Argiope bruennichi: a resource for studies on range expansion and evolutionary adaptation.</title>
        <authorList>
            <person name="Sheffer M.M."/>
            <person name="Hoppe A."/>
            <person name="Krehenwinkel H."/>
            <person name="Uhl G."/>
            <person name="Kuss A.W."/>
            <person name="Jensen L."/>
            <person name="Jensen C."/>
            <person name="Gillespie R.G."/>
            <person name="Hoff K.J."/>
            <person name="Prost S."/>
        </authorList>
    </citation>
    <scope>NUCLEOTIDE SEQUENCE</scope>
</reference>
<evidence type="ECO:0000313" key="1">
    <source>
        <dbReference type="EMBL" id="KAF8794864.1"/>
    </source>
</evidence>
<evidence type="ECO:0000313" key="2">
    <source>
        <dbReference type="Proteomes" id="UP000807504"/>
    </source>
</evidence>
<dbReference type="AlphaFoldDB" id="A0A8T0FUT4"/>
<dbReference type="EMBL" id="JABXBU010000002">
    <property type="protein sequence ID" value="KAF8794864.1"/>
    <property type="molecule type" value="Genomic_DNA"/>
</dbReference>
<comment type="caution">
    <text evidence="1">The sequence shown here is derived from an EMBL/GenBank/DDBJ whole genome shotgun (WGS) entry which is preliminary data.</text>
</comment>
<gene>
    <name evidence="1" type="ORF">HNY73_002786</name>
</gene>
<protein>
    <recommendedName>
        <fullName evidence="3">Peptidase aspartic putative domain-containing protein</fullName>
    </recommendedName>
</protein>
<dbReference type="PANTHER" id="PTHR47331:SF1">
    <property type="entry name" value="GAG-LIKE PROTEIN"/>
    <property type="match status" value="1"/>
</dbReference>
<organism evidence="1 2">
    <name type="scientific">Argiope bruennichi</name>
    <name type="common">Wasp spider</name>
    <name type="synonym">Aranea bruennichi</name>
    <dbReference type="NCBI Taxonomy" id="94029"/>
    <lineage>
        <taxon>Eukaryota</taxon>
        <taxon>Metazoa</taxon>
        <taxon>Ecdysozoa</taxon>
        <taxon>Arthropoda</taxon>
        <taxon>Chelicerata</taxon>
        <taxon>Arachnida</taxon>
        <taxon>Araneae</taxon>
        <taxon>Araneomorphae</taxon>
        <taxon>Entelegynae</taxon>
        <taxon>Araneoidea</taxon>
        <taxon>Araneidae</taxon>
        <taxon>Argiope</taxon>
    </lineage>
</organism>
<name>A0A8T0FUT4_ARGBR</name>
<evidence type="ECO:0008006" key="3">
    <source>
        <dbReference type="Google" id="ProtNLM"/>
    </source>
</evidence>
<accession>A0A8T0FUT4</accession>
<proteinExistence type="predicted"/>